<evidence type="ECO:0000256" key="1">
    <source>
        <dbReference type="SAM" id="MobiDB-lite"/>
    </source>
</evidence>
<name>A0A6J4TW45_9BACT</name>
<reference evidence="2" key="1">
    <citation type="submission" date="2020-02" db="EMBL/GenBank/DDBJ databases">
        <authorList>
            <person name="Meier V. D."/>
        </authorList>
    </citation>
    <scope>NUCLEOTIDE SEQUENCE</scope>
    <source>
        <strain evidence="2">AVDCRST_MAG73</strain>
    </source>
</reference>
<feature type="compositionally biased region" description="Basic residues" evidence="1">
    <location>
        <begin position="119"/>
        <end position="128"/>
    </location>
</feature>
<feature type="compositionally biased region" description="Basic and acidic residues" evidence="1">
    <location>
        <begin position="264"/>
        <end position="276"/>
    </location>
</feature>
<feature type="compositionally biased region" description="Basic and acidic residues" evidence="1">
    <location>
        <begin position="233"/>
        <end position="244"/>
    </location>
</feature>
<gene>
    <name evidence="2" type="ORF">AVDCRST_MAG73-1044</name>
</gene>
<keyword evidence="2" id="KW-0436">Ligase</keyword>
<dbReference type="GO" id="GO:0003987">
    <property type="term" value="F:acetate-CoA ligase activity"/>
    <property type="evidence" value="ECO:0007669"/>
    <property type="project" value="UniProtKB-EC"/>
</dbReference>
<feature type="compositionally biased region" description="Basic and acidic residues" evidence="1">
    <location>
        <begin position="315"/>
        <end position="328"/>
    </location>
</feature>
<feature type="region of interest" description="Disordered" evidence="1">
    <location>
        <begin position="1"/>
        <end position="328"/>
    </location>
</feature>
<proteinExistence type="predicted"/>
<evidence type="ECO:0000313" key="2">
    <source>
        <dbReference type="EMBL" id="CAA9532501.1"/>
    </source>
</evidence>
<dbReference type="EC" id="6.2.1.1" evidence="2"/>
<dbReference type="AlphaFoldDB" id="A0A6J4TW45"/>
<feature type="compositionally biased region" description="Basic and acidic residues" evidence="1">
    <location>
        <begin position="195"/>
        <end position="214"/>
    </location>
</feature>
<accession>A0A6J4TW45</accession>
<protein>
    <submittedName>
        <fullName evidence="2">Acetyl-CoA synthetase</fullName>
        <ecNumber evidence="2">6.2.1.1</ecNumber>
    </submittedName>
</protein>
<feature type="compositionally biased region" description="Basic residues" evidence="1">
    <location>
        <begin position="293"/>
        <end position="314"/>
    </location>
</feature>
<feature type="compositionally biased region" description="Basic and acidic residues" evidence="1">
    <location>
        <begin position="83"/>
        <end position="118"/>
    </location>
</feature>
<feature type="non-terminal residue" evidence="2">
    <location>
        <position position="1"/>
    </location>
</feature>
<dbReference type="EMBL" id="CADCWE010000065">
    <property type="protein sequence ID" value="CAA9532501.1"/>
    <property type="molecule type" value="Genomic_DNA"/>
</dbReference>
<feature type="compositionally biased region" description="Low complexity" evidence="1">
    <location>
        <begin position="245"/>
        <end position="254"/>
    </location>
</feature>
<feature type="compositionally biased region" description="Basic and acidic residues" evidence="1">
    <location>
        <begin position="26"/>
        <end position="51"/>
    </location>
</feature>
<feature type="non-terminal residue" evidence="2">
    <location>
        <position position="328"/>
    </location>
</feature>
<sequence length="328" mass="38296">PGHVGHVRGHPGDAAPRALVGHRRPLRGDHPLHRADGDPDLHEVGRGRAGEGRPVLAAAARQRRRADQPRGMALVPGARRRRQGADRRHVVADRDGDDHDHPNARRHDDQARQRDVPVPRRRGGRRGRQREERPAGWRRLPRPEAAMARDAPRHLRRPGPVPGDVLEPLRGDVLRRRRREARRGGLLLAARPRRRRDERLRPSPLDHRDRERPRLPRPRRRGRRRRHPRRPDRRSDLRLRDPQAARRTVARVRPNPAPARRRQNRPDRPAESRDVHPGSAQNPLRQDHAPPPARHRRRPRPRRHHHPRRRRRRRGDPGRDERGQGRGV</sequence>
<organism evidence="2">
    <name type="scientific">uncultured Thermomicrobiales bacterium</name>
    <dbReference type="NCBI Taxonomy" id="1645740"/>
    <lineage>
        <taxon>Bacteria</taxon>
        <taxon>Pseudomonadati</taxon>
        <taxon>Thermomicrobiota</taxon>
        <taxon>Thermomicrobia</taxon>
        <taxon>Thermomicrobiales</taxon>
        <taxon>environmental samples</taxon>
    </lineage>
</organism>
<feature type="compositionally biased region" description="Basic residues" evidence="1">
    <location>
        <begin position="215"/>
        <end position="232"/>
    </location>
</feature>